<dbReference type="InterPro" id="IPR006528">
    <property type="entry name" value="Phage_head_morphogenesis_dom"/>
</dbReference>
<evidence type="ECO:0000259" key="2">
    <source>
        <dbReference type="Pfam" id="PF04233"/>
    </source>
</evidence>
<evidence type="ECO:0000256" key="1">
    <source>
        <dbReference type="SAM" id="Coils"/>
    </source>
</evidence>
<dbReference type="Proteomes" id="UP000509790">
    <property type="component" value="Chromosome"/>
</dbReference>
<dbReference type="EMBL" id="CP041334">
    <property type="protein sequence ID" value="QKY74033.1"/>
    <property type="molecule type" value="Genomic_DNA"/>
</dbReference>
<feature type="domain" description="Phage head morphogenesis" evidence="2">
    <location>
        <begin position="157"/>
        <end position="262"/>
    </location>
</feature>
<dbReference type="AlphaFoldDB" id="A0A859IJ73"/>
<accession>A0A859IJ73</accession>
<organism evidence="3 4">
    <name type="scientific">Glaesserella parasuis</name>
    <name type="common">Haemophilus parasuis</name>
    <dbReference type="NCBI Taxonomy" id="738"/>
    <lineage>
        <taxon>Bacteria</taxon>
        <taxon>Pseudomonadati</taxon>
        <taxon>Pseudomonadota</taxon>
        <taxon>Gammaproteobacteria</taxon>
        <taxon>Pasteurellales</taxon>
        <taxon>Pasteurellaceae</taxon>
        <taxon>Glaesserella</taxon>
    </lineage>
</organism>
<reference evidence="3 4" key="1">
    <citation type="submission" date="2019-06" db="EMBL/GenBank/DDBJ databases">
        <title>Complete genome sequence of Haemophilus parasuis HPS412.</title>
        <authorList>
            <person name="Yang S."/>
            <person name="Huang C."/>
        </authorList>
    </citation>
    <scope>NUCLEOTIDE SEQUENCE [LARGE SCALE GENOMIC DNA]</scope>
    <source>
        <strain evidence="3 4">HPS412</strain>
    </source>
</reference>
<evidence type="ECO:0000313" key="3">
    <source>
        <dbReference type="EMBL" id="QKY74033.1"/>
    </source>
</evidence>
<proteinExistence type="predicted"/>
<sequence length="406" mass="46881">MALSSQDKPKQSLNSRIAYALTDRKILHFRYDAHLRQQVMKRLSKTQRELLNRLAAAGVDALPKKQLDTLLKELKQEVAKVYQEMTAYTQDELSGFFTAETKHIHQLYNDEVGFDFFNQVPEYKQKANKTATIIAGSPLEDWWAKQGNDFAFKFEGIIRQGLLDGQQTSQIITDVKHLMNTSRRHAETLVITAVAKVADKAHQALRDENLDILAGEKHLSTLDTRTSTVCQLRDGLMWDLDKKPIDHDVPYQRPPLHPRCRSILQLVTKSWKELGIDAEEMPSSTRASQDGPVSEQINYENWLKSKSPEQQDQVLGKGKADLWRRGVITFADMLDQSGRPLTLKDLSYRFDPNYIYPEVDTFVLKGTRFTRKQLDRKFKHIEDFGFDNTKKNPKMLKRYKNQLLSI</sequence>
<protein>
    <submittedName>
        <fullName evidence="3">Phage head morphogenesis protein</fullName>
    </submittedName>
</protein>
<keyword evidence="1" id="KW-0175">Coiled coil</keyword>
<dbReference type="InterPro" id="IPR037178">
    <property type="entry name" value="ColicinD_C_sf"/>
</dbReference>
<dbReference type="Pfam" id="PF04233">
    <property type="entry name" value="Phage_Mu_F"/>
    <property type="match status" value="1"/>
</dbReference>
<feature type="coiled-coil region" evidence="1">
    <location>
        <begin position="64"/>
        <end position="91"/>
    </location>
</feature>
<dbReference type="NCBIfam" id="TIGR01641">
    <property type="entry name" value="phageSPP1_gp7"/>
    <property type="match status" value="1"/>
</dbReference>
<gene>
    <name evidence="3" type="ORF">FLK62_08420</name>
</gene>
<evidence type="ECO:0000313" key="4">
    <source>
        <dbReference type="Proteomes" id="UP000509790"/>
    </source>
</evidence>
<dbReference type="InterPro" id="IPR038233">
    <property type="entry name" value="Colicin_D/E5_nuclease"/>
</dbReference>
<dbReference type="SUPFAM" id="SSF102824">
    <property type="entry name" value="Colicin D/E5 nuclease domain"/>
    <property type="match status" value="1"/>
</dbReference>
<dbReference type="GO" id="GO:0004540">
    <property type="term" value="F:RNA nuclease activity"/>
    <property type="evidence" value="ECO:0007669"/>
    <property type="project" value="InterPro"/>
</dbReference>
<dbReference type="Gene3D" id="3.10.450.200">
    <property type="match status" value="1"/>
</dbReference>
<name>A0A859IJ73_GLAPU</name>
<dbReference type="RefSeq" id="WP_176443768.1">
    <property type="nucleotide sequence ID" value="NZ_CP041334.1"/>
</dbReference>